<evidence type="ECO:0000256" key="8">
    <source>
        <dbReference type="PIRSR" id="PIRSR036421-1"/>
    </source>
</evidence>
<dbReference type="EC" id="3.4.21.-" evidence="7"/>
<keyword evidence="3 7" id="KW-0963">Cytoplasm</keyword>
<keyword evidence="12" id="KW-1185">Reference proteome</keyword>
<evidence type="ECO:0000256" key="1">
    <source>
        <dbReference type="ARBA" id="ARBA00004496"/>
    </source>
</evidence>
<dbReference type="SUPFAM" id="SSF50156">
    <property type="entry name" value="PDZ domain-like"/>
    <property type="match status" value="1"/>
</dbReference>
<dbReference type="SMART" id="SM00245">
    <property type="entry name" value="TSPc"/>
    <property type="match status" value="1"/>
</dbReference>
<proteinExistence type="inferred from homology"/>
<dbReference type="Pfam" id="PF26550">
    <property type="entry name" value="Tricorn_2nd"/>
    <property type="match status" value="1"/>
</dbReference>
<evidence type="ECO:0000256" key="6">
    <source>
        <dbReference type="ARBA" id="ARBA00022825"/>
    </source>
</evidence>
<feature type="active site" description="Charge relay system" evidence="8">
    <location>
        <position position="981"/>
    </location>
</feature>
<dbReference type="RefSeq" id="WP_014289853.1">
    <property type="nucleotide sequence ID" value="NC_016645.1"/>
</dbReference>
<dbReference type="Pfam" id="PF03572">
    <property type="entry name" value="Peptidase_S41"/>
    <property type="match status" value="1"/>
</dbReference>
<dbReference type="GO" id="GO:0006508">
    <property type="term" value="P:proteolysis"/>
    <property type="evidence" value="ECO:0007669"/>
    <property type="project" value="UniProtKB-UniRule"/>
</dbReference>
<sequence length="1017" mass="114197">MRGYYLHPDIYGDEVVFVAEDDLWKYSGGVGQRLTSDFGVVVRPKFSPDGRWIAFTRLQQTDQGTTADVYVVPSGGGEPRRVTYFGTPFTRIVGWIPDGRVLVYSDFKTPFPQWRELYAVSLDGIYERLNLGPATALVYGRGGVVVLGRNTYDLPYWKRYRGGTKGVLWISRDGGKTFEKFLDLPGNITSPMIVGDRVYFVSDHEGVGNLYSVDLAGGDLKRHTNFKDYYVRNASSDGRRVVFQVAGDIWLYDPAADRLEKLGIDLPLSRKAKMAKFVDAVKYLEYFALASGERIALVSRGQAFIVPSWEGAVLQLGARGGGVRYKHIATDGERVAVATYDGAVEVYGMDGALIKRLEPGIGIIEALALRQTRLAAANHRGELWIIDMETGSAQLADKSEYGLITEMAWHPSGRWLAYAKPAGVYTQNIKLLDAATRRTYDVTTPTAYDYSPAFDPEGRYLYFLSRRALNPALDPVQFSYIFAKHSKPYLAVLKKGDTSPFVEYRRAEGKTEDIDVEGIATRVEPIPVEEGLYAAVVGLKGGKVAWLKYDVEGALRYYLWSAQERRGAVEVYDLETKLKDQLMSGVSALRASPDGRYVLVKEENRLRLIDVDKKPDLQSREPGRKSGVLDMSRVKVYVEPEREWRQMFHEAWLLMKEHYWRGDLNGVDWDAVYRKYEPLLSRVGTRYELSDLINEMQGELGTSHAYEIVPDFEVDKPYLVGGLGAEFKWDGGCWRVAKIYMGDPSYENEKSPLLAPGVDVREGDCVVAIAGVKLGLGAPPEYALLNRTSDTVAVEVERGGEVKRYIVRTVRDERYIIYRHWVEANRRYVHQRTGGAVGYIHIPDMGPSGYAEFFKSLNAEGDKEAFIIDVRYNRGGHTSGMLILRAAVGIFGKFLTRHFKPFPYPELVLPRKLVLVTNEHAGSDGDIFTYDFKRLKLGPVVGKRTWGGTVGIDTRYKLVDGTIITQPKYAFWTDDVGTGIEGYGVDPDVEVEIAPQDYREGRDPQLDKAIELIKGGD</sequence>
<keyword evidence="6 7" id="KW-0720">Serine protease</keyword>
<evidence type="ECO:0000313" key="11">
    <source>
        <dbReference type="EMBL" id="AET34028.1"/>
    </source>
</evidence>
<dbReference type="InterPro" id="IPR029414">
    <property type="entry name" value="Tricorn_PDZ"/>
</dbReference>
<dbReference type="InterPro" id="IPR015943">
    <property type="entry name" value="WD40/YVTN_repeat-like_dom_sf"/>
</dbReference>
<dbReference type="InterPro" id="IPR036034">
    <property type="entry name" value="PDZ_sf"/>
</dbReference>
<evidence type="ECO:0000256" key="4">
    <source>
        <dbReference type="ARBA" id="ARBA00022670"/>
    </source>
</evidence>
<dbReference type="eggNOG" id="arCOG03384">
    <property type="taxonomic scope" value="Archaea"/>
</dbReference>
<accession>G7VDP9</accession>
<comment type="similarity">
    <text evidence="2 7">Belongs to the peptidase S41B family.</text>
</comment>
<feature type="active site" description="Nucleophile" evidence="8">
    <location>
        <position position="923"/>
    </location>
</feature>
<dbReference type="Gene3D" id="2.120.10.60">
    <property type="entry name" value="Tricorn protease N-terminal domain"/>
    <property type="match status" value="1"/>
</dbReference>
<dbReference type="KEGG" id="pyr:P186_2644"/>
<dbReference type="HOGENOM" id="CLU_005503_1_0_2"/>
<dbReference type="SUPFAM" id="SSF69304">
    <property type="entry name" value="Tricorn protease N-terminal domain"/>
    <property type="match status" value="1"/>
</dbReference>
<dbReference type="InterPro" id="IPR028204">
    <property type="entry name" value="Tricorn_C1"/>
</dbReference>
<dbReference type="Gene3D" id="3.30.750.44">
    <property type="match status" value="1"/>
</dbReference>
<dbReference type="Gene3D" id="2.30.42.10">
    <property type="match status" value="1"/>
</dbReference>
<dbReference type="BioCyc" id="PSP1104324:GJSN-2588-MONOMER"/>
<keyword evidence="5 7" id="KW-0378">Hydrolase</keyword>
<dbReference type="CDD" id="cd07562">
    <property type="entry name" value="Peptidase_S41_TRI"/>
    <property type="match status" value="1"/>
</dbReference>
<feature type="active site" description="Charge relay system" evidence="8">
    <location>
        <position position="704"/>
    </location>
</feature>
<reference evidence="11 12" key="1">
    <citation type="journal article" date="2012" name="J. Bacteriol.">
        <title>Complete genome sequence of strain 1860, a crenarchaeon of the genus pyrobaculum able to grow with various electron acceptors.</title>
        <authorList>
            <person name="Mardanov A.V."/>
            <person name="Gumerov V.M."/>
            <person name="Slobodkina G.B."/>
            <person name="Beletsky A.V."/>
            <person name="Bonch-Osmolovskaya E.A."/>
            <person name="Ravin N.V."/>
            <person name="Skryabin K.G."/>
        </authorList>
    </citation>
    <scope>NUCLEOTIDE SEQUENCE [LARGE SCALE GENOMIC DNA]</scope>
    <source>
        <strain evidence="11 12">1860</strain>
    </source>
</reference>
<protein>
    <recommendedName>
        <fullName evidence="7">Tricorn protease homolog</fullName>
        <ecNumber evidence="7">3.4.21.-</ecNumber>
    </recommendedName>
</protein>
<comment type="function">
    <text evidence="7">Degrades oligopeptides.</text>
</comment>
<dbReference type="Pfam" id="PF26549">
    <property type="entry name" value="Tricorn_N"/>
    <property type="match status" value="1"/>
</dbReference>
<dbReference type="InterPro" id="IPR029045">
    <property type="entry name" value="ClpP/crotonase-like_dom_sf"/>
</dbReference>
<keyword evidence="4 7" id="KW-0645">Protease</keyword>
<dbReference type="MEROPS" id="S41.005"/>
<dbReference type="CDD" id="cd10828">
    <property type="entry name" value="cpPDZ_Tricorn-protease"/>
    <property type="match status" value="1"/>
</dbReference>
<evidence type="ECO:0000313" key="12">
    <source>
        <dbReference type="Proteomes" id="UP000005867"/>
    </source>
</evidence>
<evidence type="ECO:0000256" key="2">
    <source>
        <dbReference type="ARBA" id="ARBA00008524"/>
    </source>
</evidence>
<dbReference type="InterPro" id="IPR012393">
    <property type="entry name" value="Tricorn_protease"/>
</dbReference>
<dbReference type="Pfam" id="PF14685">
    <property type="entry name" value="PDZ_Tricorn"/>
    <property type="match status" value="1"/>
</dbReference>
<organism evidence="11 12">
    <name type="scientific">Pyrobaculum ferrireducens</name>
    <dbReference type="NCBI Taxonomy" id="1104324"/>
    <lineage>
        <taxon>Archaea</taxon>
        <taxon>Thermoproteota</taxon>
        <taxon>Thermoprotei</taxon>
        <taxon>Thermoproteales</taxon>
        <taxon>Thermoproteaceae</taxon>
        <taxon>Pyrobaculum</taxon>
    </lineage>
</organism>
<comment type="subcellular location">
    <subcellularLocation>
        <location evidence="1 7">Cytoplasm</location>
    </subcellularLocation>
</comment>
<evidence type="ECO:0000256" key="7">
    <source>
        <dbReference type="PIRNR" id="PIRNR036421"/>
    </source>
</evidence>
<dbReference type="AlphaFoldDB" id="G7VDP9"/>
<dbReference type="GO" id="GO:0008236">
    <property type="term" value="F:serine-type peptidase activity"/>
    <property type="evidence" value="ECO:0007669"/>
    <property type="project" value="UniProtKB-UniRule"/>
</dbReference>
<dbReference type="Pfam" id="PF14684">
    <property type="entry name" value="Tricorn_C1"/>
    <property type="match status" value="1"/>
</dbReference>
<name>G7VDP9_9CREN</name>
<dbReference type="SUPFAM" id="SSF69322">
    <property type="entry name" value="Tricorn protease domain 2"/>
    <property type="match status" value="1"/>
</dbReference>
<dbReference type="EMBL" id="CP003098">
    <property type="protein sequence ID" value="AET34028.1"/>
    <property type="molecule type" value="Genomic_DNA"/>
</dbReference>
<dbReference type="STRING" id="1104324.P186_2644"/>
<feature type="domain" description="Tail specific protease" evidence="10">
    <location>
        <begin position="799"/>
        <end position="992"/>
    </location>
</feature>
<dbReference type="PANTHER" id="PTHR43253:SF1">
    <property type="entry name" value="TRICORN PROTEASE HOMOLOG 2-RELATED"/>
    <property type="match status" value="1"/>
</dbReference>
<dbReference type="Proteomes" id="UP000005867">
    <property type="component" value="Chromosome"/>
</dbReference>
<dbReference type="Gene3D" id="3.90.226.10">
    <property type="entry name" value="2-enoyl-CoA Hydratase, Chain A, domain 1"/>
    <property type="match status" value="1"/>
</dbReference>
<dbReference type="OrthoDB" id="25019at2157"/>
<dbReference type="Gene3D" id="2.130.10.10">
    <property type="entry name" value="YVTN repeat-like/Quinoprotein amine dehydrogenase"/>
    <property type="match status" value="1"/>
</dbReference>
<dbReference type="PIRSF" id="PIRSF036421">
    <property type="entry name" value="Tricorn_protease"/>
    <property type="match status" value="1"/>
</dbReference>
<feature type="site" description="Transition state stabilizer; via amide nitrogen" evidence="9">
    <location>
        <position position="924"/>
    </location>
</feature>
<gene>
    <name evidence="11" type="ORF">P186_2644</name>
</gene>
<evidence type="ECO:0000256" key="9">
    <source>
        <dbReference type="PIRSR" id="PIRSR036421-3"/>
    </source>
</evidence>
<dbReference type="GO" id="GO:0005737">
    <property type="term" value="C:cytoplasm"/>
    <property type="evidence" value="ECO:0007669"/>
    <property type="project" value="UniProtKB-SubCell"/>
</dbReference>
<dbReference type="SUPFAM" id="SSF52096">
    <property type="entry name" value="ClpP/crotonase"/>
    <property type="match status" value="1"/>
</dbReference>
<dbReference type="InterPro" id="IPR005151">
    <property type="entry name" value="Tail-specific_protease"/>
</dbReference>
<evidence type="ECO:0000256" key="3">
    <source>
        <dbReference type="ARBA" id="ARBA00022490"/>
    </source>
</evidence>
<dbReference type="GeneID" id="11594245"/>
<evidence type="ECO:0000256" key="5">
    <source>
        <dbReference type="ARBA" id="ARBA00022801"/>
    </source>
</evidence>
<dbReference type="PANTHER" id="PTHR43253">
    <property type="entry name" value="TRICORN PROTEASE HOMOLOG 2-RELATED"/>
    <property type="match status" value="1"/>
</dbReference>
<evidence type="ECO:0000259" key="10">
    <source>
        <dbReference type="SMART" id="SM00245"/>
    </source>
</evidence>